<dbReference type="AlphaFoldDB" id="A0A318T785"/>
<evidence type="ECO:0000313" key="2">
    <source>
        <dbReference type="Proteomes" id="UP000248148"/>
    </source>
</evidence>
<accession>A0A318T785</accession>
<dbReference type="RefSeq" id="WP_181418985.1">
    <property type="nucleotide sequence ID" value="NZ_QJTI01000030.1"/>
</dbReference>
<proteinExistence type="predicted"/>
<name>A0A318T785_9BRAD</name>
<dbReference type="Proteomes" id="UP000248148">
    <property type="component" value="Unassembled WGS sequence"/>
</dbReference>
<organism evidence="1 2">
    <name type="scientific">Rhodopseudomonas faecalis</name>
    <dbReference type="NCBI Taxonomy" id="99655"/>
    <lineage>
        <taxon>Bacteria</taxon>
        <taxon>Pseudomonadati</taxon>
        <taxon>Pseudomonadota</taxon>
        <taxon>Alphaproteobacteria</taxon>
        <taxon>Hyphomicrobiales</taxon>
        <taxon>Nitrobacteraceae</taxon>
        <taxon>Rhodopseudomonas</taxon>
    </lineage>
</organism>
<protein>
    <submittedName>
        <fullName evidence="1">Uncharacterized protein</fullName>
    </submittedName>
</protein>
<dbReference type="EMBL" id="QJTI01000030">
    <property type="protein sequence ID" value="PYF00046.1"/>
    <property type="molecule type" value="Genomic_DNA"/>
</dbReference>
<sequence>MLWYHHVFVLWVLAHMAWAAYVLERDWRRSRQPEPALARDQLDKVYP</sequence>
<gene>
    <name evidence="1" type="ORF">BJ122_13015</name>
</gene>
<comment type="caution">
    <text evidence="1">The sequence shown here is derived from an EMBL/GenBank/DDBJ whole genome shotgun (WGS) entry which is preliminary data.</text>
</comment>
<reference evidence="1 2" key="1">
    <citation type="submission" date="2018-06" db="EMBL/GenBank/DDBJ databases">
        <title>Genomic Encyclopedia of Archaeal and Bacterial Type Strains, Phase II (KMG-II): from individual species to whole genera.</title>
        <authorList>
            <person name="Goeker M."/>
        </authorList>
    </citation>
    <scope>NUCLEOTIDE SEQUENCE [LARGE SCALE GENOMIC DNA]</scope>
    <source>
        <strain evidence="1 2">JCM 11668</strain>
    </source>
</reference>
<keyword evidence="2" id="KW-1185">Reference proteome</keyword>
<evidence type="ECO:0000313" key="1">
    <source>
        <dbReference type="EMBL" id="PYF00046.1"/>
    </source>
</evidence>